<feature type="domain" description="UspA" evidence="2">
    <location>
        <begin position="1"/>
        <end position="137"/>
    </location>
</feature>
<gene>
    <name evidence="3" type="ORF">NGB36_30620</name>
</gene>
<accession>A0ABT1Q4F7</accession>
<evidence type="ECO:0000256" key="1">
    <source>
        <dbReference type="ARBA" id="ARBA00008791"/>
    </source>
</evidence>
<reference evidence="3" key="1">
    <citation type="submission" date="2022-06" db="EMBL/GenBank/DDBJ databases">
        <title>Draft genome sequence of Streptomyces sp. RB6PN25 isolated from peat swamp forest in Thailand.</title>
        <authorList>
            <person name="Duangmal K."/>
            <person name="Klaysubun C."/>
        </authorList>
    </citation>
    <scope>NUCLEOTIDE SEQUENCE</scope>
    <source>
        <strain evidence="3">RB6PN25</strain>
    </source>
</reference>
<feature type="domain" description="UspA" evidence="2">
    <location>
        <begin position="151"/>
        <end position="284"/>
    </location>
</feature>
<name>A0ABT1Q4F7_9ACTN</name>
<dbReference type="InterPro" id="IPR014729">
    <property type="entry name" value="Rossmann-like_a/b/a_fold"/>
</dbReference>
<proteinExistence type="inferred from homology"/>
<dbReference type="InterPro" id="IPR006015">
    <property type="entry name" value="Universal_stress_UspA"/>
</dbReference>
<dbReference type="Pfam" id="PF00582">
    <property type="entry name" value="Usp"/>
    <property type="match status" value="2"/>
</dbReference>
<evidence type="ECO:0000313" key="3">
    <source>
        <dbReference type="EMBL" id="MCQ4084808.1"/>
    </source>
</evidence>
<dbReference type="Gene3D" id="3.40.50.620">
    <property type="entry name" value="HUPs"/>
    <property type="match status" value="2"/>
</dbReference>
<keyword evidence="4" id="KW-1185">Reference proteome</keyword>
<organism evidence="3 4">
    <name type="scientific">Streptomyces humicola</name>
    <dbReference type="NCBI Taxonomy" id="2953240"/>
    <lineage>
        <taxon>Bacteria</taxon>
        <taxon>Bacillati</taxon>
        <taxon>Actinomycetota</taxon>
        <taxon>Actinomycetes</taxon>
        <taxon>Kitasatosporales</taxon>
        <taxon>Streptomycetaceae</taxon>
        <taxon>Streptomyces</taxon>
    </lineage>
</organism>
<dbReference type="InterPro" id="IPR006016">
    <property type="entry name" value="UspA"/>
</dbReference>
<dbReference type="SUPFAM" id="SSF52402">
    <property type="entry name" value="Adenine nucleotide alpha hydrolases-like"/>
    <property type="match status" value="2"/>
</dbReference>
<dbReference type="PANTHER" id="PTHR46268">
    <property type="entry name" value="STRESS RESPONSE PROTEIN NHAX"/>
    <property type="match status" value="1"/>
</dbReference>
<dbReference type="PRINTS" id="PR01438">
    <property type="entry name" value="UNVRSLSTRESS"/>
</dbReference>
<comment type="caution">
    <text evidence="3">The sequence shown here is derived from an EMBL/GenBank/DDBJ whole genome shotgun (WGS) entry which is preliminary data.</text>
</comment>
<dbReference type="EMBL" id="JANFNG010000042">
    <property type="protein sequence ID" value="MCQ4084808.1"/>
    <property type="molecule type" value="Genomic_DNA"/>
</dbReference>
<evidence type="ECO:0000313" key="4">
    <source>
        <dbReference type="Proteomes" id="UP001057702"/>
    </source>
</evidence>
<dbReference type="RefSeq" id="WP_255923889.1">
    <property type="nucleotide sequence ID" value="NZ_JANFNG010000042.1"/>
</dbReference>
<protein>
    <submittedName>
        <fullName evidence="3">Universal stress protein</fullName>
    </submittedName>
</protein>
<sequence>MVRPVSVGLNGSPESVAAAHWAAREARLRGVPLRLVYAWEWLPKHLPPTPAEPGFDQHWPERMMGEVAKDIESRHPQLKTTVEQIENLPIPTLLETAEESEVLALGSRGLGTIAGFLAGSVSLAVVARAVRPVVLVRATTGHETAEAVGEVVVGVDLGQPCEPLLEFAFDFAAAHQVPVRALHAWHSPPSYGYLPKEVDVGALGGQERAGLAAALRPWREKHPSIAVYEQLVPERPAHHLIQAASGAALLIVGRRTEPARLGTHLGAVAHAVVHHAPCPVAIVPHP</sequence>
<dbReference type="Proteomes" id="UP001057702">
    <property type="component" value="Unassembled WGS sequence"/>
</dbReference>
<dbReference type="PANTHER" id="PTHR46268:SF6">
    <property type="entry name" value="UNIVERSAL STRESS PROTEIN UP12"/>
    <property type="match status" value="1"/>
</dbReference>
<evidence type="ECO:0000259" key="2">
    <source>
        <dbReference type="Pfam" id="PF00582"/>
    </source>
</evidence>
<comment type="similarity">
    <text evidence="1">Belongs to the universal stress protein A family.</text>
</comment>